<dbReference type="Gene3D" id="3.40.190.290">
    <property type="match status" value="1"/>
</dbReference>
<protein>
    <submittedName>
        <fullName evidence="2">LysR family transcriptional regulator substrate-binding protein</fullName>
    </submittedName>
</protein>
<organism evidence="2 3">
    <name type="scientific">Holdemanella hominis</name>
    <dbReference type="NCBI Taxonomy" id="2764327"/>
    <lineage>
        <taxon>Bacteria</taxon>
        <taxon>Bacillati</taxon>
        <taxon>Bacillota</taxon>
        <taxon>Erysipelotrichia</taxon>
        <taxon>Erysipelotrichales</taxon>
        <taxon>Erysipelotrichaceae</taxon>
        <taxon>Holdemanella</taxon>
    </lineage>
</organism>
<name>A0ABR7KHA9_9FIRM</name>
<sequence length="215" mass="25193">MKGVDQVTLRIGTFTSVSRHLLPSLMEKFIEMYPNIQFELYQSEYTNIEQQLLEGSLDLGFTCIDAIQRVQYQELYYDEMFALVPQSHVLANYEVLSMKQIAKYPFIQLDEGEYSLPIKTFQNLGLHVQIKHKVYDEFTILAMIRQNLGISILYQNALSDYDDLCLIPIQENLFRHVGFAYNNYDTLSYASKTFLDFILRKTPEILKNKDSFHII</sequence>
<accession>A0ABR7KHA9</accession>
<dbReference type="CDD" id="cd05466">
    <property type="entry name" value="PBP2_LTTR_substrate"/>
    <property type="match status" value="1"/>
</dbReference>
<evidence type="ECO:0000259" key="1">
    <source>
        <dbReference type="Pfam" id="PF03466"/>
    </source>
</evidence>
<dbReference type="PANTHER" id="PTHR30419:SF28">
    <property type="entry name" value="HTH-TYPE TRANSCRIPTIONAL REGULATOR BSDA"/>
    <property type="match status" value="1"/>
</dbReference>
<dbReference type="Proteomes" id="UP000649075">
    <property type="component" value="Unassembled WGS sequence"/>
</dbReference>
<reference evidence="2 3" key="1">
    <citation type="submission" date="2020-08" db="EMBL/GenBank/DDBJ databases">
        <authorList>
            <person name="Liu C."/>
            <person name="Sun Q."/>
        </authorList>
    </citation>
    <scope>NUCLEOTIDE SEQUENCE [LARGE SCALE GENOMIC DNA]</scope>
    <source>
        <strain evidence="2 3">L34</strain>
    </source>
</reference>
<dbReference type="InterPro" id="IPR005119">
    <property type="entry name" value="LysR_subst-bd"/>
</dbReference>
<dbReference type="SUPFAM" id="SSF53850">
    <property type="entry name" value="Periplasmic binding protein-like II"/>
    <property type="match status" value="1"/>
</dbReference>
<dbReference type="Pfam" id="PF03466">
    <property type="entry name" value="LysR_substrate"/>
    <property type="match status" value="1"/>
</dbReference>
<proteinExistence type="predicted"/>
<dbReference type="RefSeq" id="WP_186998850.1">
    <property type="nucleotide sequence ID" value="NZ_JACRWH010000012.1"/>
</dbReference>
<comment type="caution">
    <text evidence="2">The sequence shown here is derived from an EMBL/GenBank/DDBJ whole genome shotgun (WGS) entry which is preliminary data.</text>
</comment>
<dbReference type="PANTHER" id="PTHR30419">
    <property type="entry name" value="HTH-TYPE TRANSCRIPTIONAL REGULATOR YBHD"/>
    <property type="match status" value="1"/>
</dbReference>
<evidence type="ECO:0000313" key="3">
    <source>
        <dbReference type="Proteomes" id="UP000649075"/>
    </source>
</evidence>
<dbReference type="InterPro" id="IPR050950">
    <property type="entry name" value="HTH-type_LysR_regulators"/>
</dbReference>
<evidence type="ECO:0000313" key="2">
    <source>
        <dbReference type="EMBL" id="MBC6012043.1"/>
    </source>
</evidence>
<feature type="domain" description="LysR substrate-binding" evidence="1">
    <location>
        <begin position="6"/>
        <end position="201"/>
    </location>
</feature>
<gene>
    <name evidence="2" type="ORF">H8911_04660</name>
</gene>
<keyword evidence="3" id="KW-1185">Reference proteome</keyword>
<dbReference type="EMBL" id="JACRWH010000012">
    <property type="protein sequence ID" value="MBC6012043.1"/>
    <property type="molecule type" value="Genomic_DNA"/>
</dbReference>